<keyword evidence="2" id="KW-1185">Reference proteome</keyword>
<accession>A0ACB8UDJ5</accession>
<name>A0ACB8UDJ5_9APHY</name>
<evidence type="ECO:0000313" key="2">
    <source>
        <dbReference type="Proteomes" id="UP001055072"/>
    </source>
</evidence>
<comment type="caution">
    <text evidence="1">The sequence shown here is derived from an EMBL/GenBank/DDBJ whole genome shotgun (WGS) entry which is preliminary data.</text>
</comment>
<proteinExistence type="predicted"/>
<dbReference type="EMBL" id="MU274904">
    <property type="protein sequence ID" value="KAI0092345.1"/>
    <property type="molecule type" value="Genomic_DNA"/>
</dbReference>
<dbReference type="Proteomes" id="UP001055072">
    <property type="component" value="Unassembled WGS sequence"/>
</dbReference>
<protein>
    <submittedName>
        <fullName evidence="1">Uncharacterized protein</fullName>
    </submittedName>
</protein>
<sequence length="254" mass="29296">MFFLDMSNKFSDVWLWAKLVNTSHDPCHTRFPVPHKLDPCTEHSSTRVIGDKEVLKFVHDLYEGWYQSYRAFHSDNRGIQDFYPLGENEALTRDIRTAVTRASTPQTSLFLSNHYSESICPPRSTILVMDRNIIMTNGKPVGLLFRVHGGSWVLRPHTYGFFLSFFSFDLTANRRTVSTLIYRCELSCLAPRKDTRQPLVRLEVFKGGVNSKGRKRTNSLIFYTLDLSSGSIFDLRSRMQAERAKPQIYRALTA</sequence>
<organism evidence="1 2">
    <name type="scientific">Irpex rosettiformis</name>
    <dbReference type="NCBI Taxonomy" id="378272"/>
    <lineage>
        <taxon>Eukaryota</taxon>
        <taxon>Fungi</taxon>
        <taxon>Dikarya</taxon>
        <taxon>Basidiomycota</taxon>
        <taxon>Agaricomycotina</taxon>
        <taxon>Agaricomycetes</taxon>
        <taxon>Polyporales</taxon>
        <taxon>Irpicaceae</taxon>
        <taxon>Irpex</taxon>
    </lineage>
</organism>
<reference evidence="1" key="1">
    <citation type="journal article" date="2021" name="Environ. Microbiol.">
        <title>Gene family expansions and transcriptome signatures uncover fungal adaptations to wood decay.</title>
        <authorList>
            <person name="Hage H."/>
            <person name="Miyauchi S."/>
            <person name="Viragh M."/>
            <person name="Drula E."/>
            <person name="Min B."/>
            <person name="Chaduli D."/>
            <person name="Navarro D."/>
            <person name="Favel A."/>
            <person name="Norest M."/>
            <person name="Lesage-Meessen L."/>
            <person name="Balint B."/>
            <person name="Merenyi Z."/>
            <person name="de Eugenio L."/>
            <person name="Morin E."/>
            <person name="Martinez A.T."/>
            <person name="Baldrian P."/>
            <person name="Stursova M."/>
            <person name="Martinez M.J."/>
            <person name="Novotny C."/>
            <person name="Magnuson J.K."/>
            <person name="Spatafora J.W."/>
            <person name="Maurice S."/>
            <person name="Pangilinan J."/>
            <person name="Andreopoulos W."/>
            <person name="LaButti K."/>
            <person name="Hundley H."/>
            <person name="Na H."/>
            <person name="Kuo A."/>
            <person name="Barry K."/>
            <person name="Lipzen A."/>
            <person name="Henrissat B."/>
            <person name="Riley R."/>
            <person name="Ahrendt S."/>
            <person name="Nagy L.G."/>
            <person name="Grigoriev I.V."/>
            <person name="Martin F."/>
            <person name="Rosso M.N."/>
        </authorList>
    </citation>
    <scope>NUCLEOTIDE SEQUENCE</scope>
    <source>
        <strain evidence="1">CBS 384.51</strain>
    </source>
</reference>
<evidence type="ECO:0000313" key="1">
    <source>
        <dbReference type="EMBL" id="KAI0092345.1"/>
    </source>
</evidence>
<gene>
    <name evidence="1" type="ORF">BDY19DRAFT_595675</name>
</gene>